<dbReference type="CDD" id="cd07324">
    <property type="entry name" value="M48C_Oma1-like"/>
    <property type="match status" value="1"/>
</dbReference>
<dbReference type="GO" id="GO:0004222">
    <property type="term" value="F:metalloendopeptidase activity"/>
    <property type="evidence" value="ECO:0007669"/>
    <property type="project" value="InterPro"/>
</dbReference>
<evidence type="ECO:0000256" key="5">
    <source>
        <dbReference type="ARBA" id="ARBA00022833"/>
    </source>
</evidence>
<dbReference type="GO" id="GO:0016020">
    <property type="term" value="C:membrane"/>
    <property type="evidence" value="ECO:0007669"/>
    <property type="project" value="TreeGrafter"/>
</dbReference>
<organism evidence="9">
    <name type="scientific">hydrothermal vent metagenome</name>
    <dbReference type="NCBI Taxonomy" id="652676"/>
    <lineage>
        <taxon>unclassified sequences</taxon>
        <taxon>metagenomes</taxon>
        <taxon>ecological metagenomes</taxon>
    </lineage>
</organism>
<keyword evidence="5" id="KW-0862">Zinc</keyword>
<dbReference type="GO" id="GO:0046872">
    <property type="term" value="F:metal ion binding"/>
    <property type="evidence" value="ECO:0007669"/>
    <property type="project" value="UniProtKB-KW"/>
</dbReference>
<keyword evidence="7" id="KW-1133">Transmembrane helix</keyword>
<evidence type="ECO:0000256" key="6">
    <source>
        <dbReference type="ARBA" id="ARBA00023049"/>
    </source>
</evidence>
<protein>
    <recommendedName>
        <fullName evidence="8">Peptidase M48 domain-containing protein</fullName>
    </recommendedName>
</protein>
<dbReference type="PANTHER" id="PTHR22726">
    <property type="entry name" value="METALLOENDOPEPTIDASE OMA1"/>
    <property type="match status" value="1"/>
</dbReference>
<dbReference type="Pfam" id="PF01435">
    <property type="entry name" value="Peptidase_M48"/>
    <property type="match status" value="1"/>
</dbReference>
<dbReference type="AlphaFoldDB" id="A0A3B0ZQX6"/>
<keyword evidence="4" id="KW-0378">Hydrolase</keyword>
<proteinExistence type="predicted"/>
<feature type="transmembrane region" description="Helical" evidence="7">
    <location>
        <begin position="23"/>
        <end position="45"/>
    </location>
</feature>
<evidence type="ECO:0000313" key="9">
    <source>
        <dbReference type="EMBL" id="VAW94091.1"/>
    </source>
</evidence>
<keyword evidence="7" id="KW-0472">Membrane</keyword>
<gene>
    <name evidence="9" type="ORF">MNBD_GAMMA23-2164</name>
</gene>
<evidence type="ECO:0000259" key="8">
    <source>
        <dbReference type="Pfam" id="PF01435"/>
    </source>
</evidence>
<dbReference type="PANTHER" id="PTHR22726:SF1">
    <property type="entry name" value="METALLOENDOPEPTIDASE OMA1, MITOCHONDRIAL"/>
    <property type="match status" value="1"/>
</dbReference>
<keyword evidence="2" id="KW-0645">Protease</keyword>
<reference evidence="9" key="1">
    <citation type="submission" date="2018-06" db="EMBL/GenBank/DDBJ databases">
        <authorList>
            <person name="Zhirakovskaya E."/>
        </authorList>
    </citation>
    <scope>NUCLEOTIDE SEQUENCE</scope>
</reference>
<dbReference type="GO" id="GO:0051603">
    <property type="term" value="P:proteolysis involved in protein catabolic process"/>
    <property type="evidence" value="ECO:0007669"/>
    <property type="project" value="TreeGrafter"/>
</dbReference>
<keyword evidence="7" id="KW-0812">Transmembrane</keyword>
<evidence type="ECO:0000256" key="4">
    <source>
        <dbReference type="ARBA" id="ARBA00022801"/>
    </source>
</evidence>
<accession>A0A3B0ZQX6</accession>
<comment type="cofactor">
    <cofactor evidence="1">
        <name>Zn(2+)</name>
        <dbReference type="ChEBI" id="CHEBI:29105"/>
    </cofactor>
</comment>
<dbReference type="EMBL" id="UOFT01000036">
    <property type="protein sequence ID" value="VAW94091.1"/>
    <property type="molecule type" value="Genomic_DNA"/>
</dbReference>
<dbReference type="InterPro" id="IPR001915">
    <property type="entry name" value="Peptidase_M48"/>
</dbReference>
<evidence type="ECO:0000256" key="2">
    <source>
        <dbReference type="ARBA" id="ARBA00022670"/>
    </source>
</evidence>
<keyword evidence="3" id="KW-0479">Metal-binding</keyword>
<dbReference type="InterPro" id="IPR051156">
    <property type="entry name" value="Mito/Outer_Membr_Metalloprot"/>
</dbReference>
<name>A0A3B0ZQX6_9ZZZZ</name>
<dbReference type="Gene3D" id="3.30.2010.10">
    <property type="entry name" value="Metalloproteases ('zincins'), catalytic domain"/>
    <property type="match status" value="1"/>
</dbReference>
<feature type="domain" description="Peptidase M48" evidence="8">
    <location>
        <begin position="77"/>
        <end position="247"/>
    </location>
</feature>
<keyword evidence="6" id="KW-0482">Metalloprotease</keyword>
<evidence type="ECO:0000256" key="3">
    <source>
        <dbReference type="ARBA" id="ARBA00022723"/>
    </source>
</evidence>
<evidence type="ECO:0000256" key="7">
    <source>
        <dbReference type="SAM" id="Phobius"/>
    </source>
</evidence>
<sequence>MEYSNPELPENINTSKTNSFKEFIVLTLGLIAAVFILISALIILVDNFADKIPFELEKNLPISGFIKTQNEEPLPPYLESVTTKVIQSFRLPPAMKITVHYVNDNTVNAFATLGGHIVLYRGLIEKLKTEDELAMVIGHEVAHIKYRHPILSASHGVVVSIVLSLVSSSAGDSVVTDLMGSTGMASLMRFSREYEYQSDKEAIASLIKIYGHAGGALGLFKVFEKELGKDSTFEFFATHPLTKNRILKTNDAIAQYRLLTNQKMTALPEEFKQWLKRQKETAKSKSKQGE</sequence>
<evidence type="ECO:0000256" key="1">
    <source>
        <dbReference type="ARBA" id="ARBA00001947"/>
    </source>
</evidence>